<evidence type="ECO:0000256" key="1">
    <source>
        <dbReference type="SAM" id="Phobius"/>
    </source>
</evidence>
<organism evidence="2 3">
    <name type="scientific">Neonectria ditissima</name>
    <dbReference type="NCBI Taxonomy" id="78410"/>
    <lineage>
        <taxon>Eukaryota</taxon>
        <taxon>Fungi</taxon>
        <taxon>Dikarya</taxon>
        <taxon>Ascomycota</taxon>
        <taxon>Pezizomycotina</taxon>
        <taxon>Sordariomycetes</taxon>
        <taxon>Hypocreomycetidae</taxon>
        <taxon>Hypocreales</taxon>
        <taxon>Nectriaceae</taxon>
        <taxon>Neonectria</taxon>
    </lineage>
</organism>
<proteinExistence type="predicted"/>
<evidence type="ECO:0000313" key="3">
    <source>
        <dbReference type="Proteomes" id="UP000050424"/>
    </source>
</evidence>
<dbReference type="InterPro" id="IPR011009">
    <property type="entry name" value="Kinase-like_dom_sf"/>
</dbReference>
<feature type="transmembrane region" description="Helical" evidence="1">
    <location>
        <begin position="51"/>
        <end position="75"/>
    </location>
</feature>
<dbReference type="InterPro" id="IPR052396">
    <property type="entry name" value="Meiotic_Drive_Suppr_Kinase"/>
</dbReference>
<dbReference type="EMBL" id="LKCW01000051">
    <property type="protein sequence ID" value="KPM42285.1"/>
    <property type="molecule type" value="Genomic_DNA"/>
</dbReference>
<evidence type="ECO:0000313" key="2">
    <source>
        <dbReference type="EMBL" id="KPM42285.1"/>
    </source>
</evidence>
<protein>
    <recommendedName>
        <fullName evidence="4">Protein kinase domain-containing protein</fullName>
    </recommendedName>
</protein>
<dbReference type="PANTHER" id="PTHR37171:SF1">
    <property type="entry name" value="SERINE_THREONINE-PROTEIN KINASE YRZF-RELATED"/>
    <property type="match status" value="1"/>
</dbReference>
<accession>A0A0P7BGE4</accession>
<keyword evidence="1" id="KW-1133">Transmembrane helix</keyword>
<dbReference type="OrthoDB" id="2942798at2759"/>
<dbReference type="AlphaFoldDB" id="A0A0P7BGE4"/>
<sequence>MDDFDKSYKLPRRIEFRLGHSIVSATGKANDSKHLNVVHLSILRSPFERTLLALILRLPIFLQTLIATIFPGLFLPHRVVLKKVKPGWLEEFENEKLMYERLQSLQGRVIPKFYGEAQFEGTRALILSEVVGIMPWEQRLPPLQADEFKELVEVAFQELNAFGLAYDDVKLDNMIIVQDRVVLVDLESVYEAERIADQHVVVALLVKPTGHGLVRRGFALEDPRAVFDMHELCRNILVDCVSIPGQISLSPRDHGHAAPAVPFALLHTVPELARHPGMHHEPYIGHVNTELERVGCYDECALLDPRPQPPRLVFGCVDFAVVLINPEFLREPVCPLDDGGVYNDRSACLPVLLFLDDLAYSLSFLFFLLLSFPSPGDLDAVCHILAHRLQPDHAHLCCRQPSPVTEVGLLR</sequence>
<comment type="caution">
    <text evidence="2">The sequence shown here is derived from an EMBL/GenBank/DDBJ whole genome shotgun (WGS) entry which is preliminary data.</text>
</comment>
<reference evidence="2 3" key="1">
    <citation type="submission" date="2015-09" db="EMBL/GenBank/DDBJ databases">
        <title>Draft genome of a European isolate of the apple canker pathogen Neonectria ditissima.</title>
        <authorList>
            <person name="Gomez-Cortecero A."/>
            <person name="Harrison R.J."/>
            <person name="Armitage A.D."/>
        </authorList>
    </citation>
    <scope>NUCLEOTIDE SEQUENCE [LARGE SCALE GENOMIC DNA]</scope>
    <source>
        <strain evidence="2 3">R09/05</strain>
    </source>
</reference>
<dbReference type="STRING" id="78410.A0A0P7BGE4"/>
<gene>
    <name evidence="2" type="ORF">AK830_g4282</name>
</gene>
<dbReference type="Proteomes" id="UP000050424">
    <property type="component" value="Unassembled WGS sequence"/>
</dbReference>
<evidence type="ECO:0008006" key="4">
    <source>
        <dbReference type="Google" id="ProtNLM"/>
    </source>
</evidence>
<name>A0A0P7BGE4_9HYPO</name>
<dbReference type="PANTHER" id="PTHR37171">
    <property type="entry name" value="SERINE/THREONINE-PROTEIN KINASE YRZF-RELATED"/>
    <property type="match status" value="1"/>
</dbReference>
<keyword evidence="1" id="KW-0472">Membrane</keyword>
<keyword evidence="1" id="KW-0812">Transmembrane</keyword>
<dbReference type="SUPFAM" id="SSF56112">
    <property type="entry name" value="Protein kinase-like (PK-like)"/>
    <property type="match status" value="1"/>
</dbReference>
<keyword evidence="3" id="KW-1185">Reference proteome</keyword>